<dbReference type="Gene3D" id="3.30.497.10">
    <property type="entry name" value="Antithrombin, subunit I, domain 2"/>
    <property type="match status" value="1"/>
</dbReference>
<reference evidence="2 3" key="1">
    <citation type="journal article" date="2014" name="Genome Biol. Evol.">
        <title>The genome of the myxosporean Thelohanellus kitauei shows adaptations to nutrient acquisition within its fish host.</title>
        <authorList>
            <person name="Yang Y."/>
            <person name="Xiong J."/>
            <person name="Zhou Z."/>
            <person name="Huo F."/>
            <person name="Miao W."/>
            <person name="Ran C."/>
            <person name="Liu Y."/>
            <person name="Zhang J."/>
            <person name="Feng J."/>
            <person name="Wang M."/>
            <person name="Wang M."/>
            <person name="Wang L."/>
            <person name="Yao B."/>
        </authorList>
    </citation>
    <scope>NUCLEOTIDE SEQUENCE [LARGE SCALE GENOMIC DNA]</scope>
    <source>
        <strain evidence="2">Wuqing</strain>
    </source>
</reference>
<gene>
    <name evidence="2" type="ORF">RF11_07943</name>
</gene>
<comment type="caution">
    <text evidence="2">The sequence shown here is derived from an EMBL/GenBank/DDBJ whole genome shotgun (WGS) entry which is preliminary data.</text>
</comment>
<dbReference type="Pfam" id="PF00079">
    <property type="entry name" value="Serpin"/>
    <property type="match status" value="1"/>
</dbReference>
<dbReference type="Proteomes" id="UP000031668">
    <property type="component" value="Unassembled WGS sequence"/>
</dbReference>
<dbReference type="InterPro" id="IPR036186">
    <property type="entry name" value="Serpin_sf"/>
</dbReference>
<name>A0A0C2IK39_THEKT</name>
<protein>
    <recommendedName>
        <fullName evidence="1">Serpin domain-containing protein</fullName>
    </recommendedName>
</protein>
<dbReference type="InterPro" id="IPR042178">
    <property type="entry name" value="Serpin_sf_1"/>
</dbReference>
<evidence type="ECO:0000313" key="3">
    <source>
        <dbReference type="Proteomes" id="UP000031668"/>
    </source>
</evidence>
<feature type="domain" description="Serpin" evidence="1">
    <location>
        <begin position="3"/>
        <end position="124"/>
    </location>
</feature>
<dbReference type="AlphaFoldDB" id="A0A0C2IK39"/>
<evidence type="ECO:0000259" key="1">
    <source>
        <dbReference type="Pfam" id="PF00079"/>
    </source>
</evidence>
<dbReference type="InterPro" id="IPR023796">
    <property type="entry name" value="Serpin_dom"/>
</dbReference>
<dbReference type="SUPFAM" id="SSF56574">
    <property type="entry name" value="Serpins"/>
    <property type="match status" value="1"/>
</dbReference>
<dbReference type="Gene3D" id="2.30.39.10">
    <property type="entry name" value="Alpha-1-antitrypsin, domain 1"/>
    <property type="match status" value="1"/>
</dbReference>
<proteinExistence type="predicted"/>
<keyword evidence="3" id="KW-1185">Reference proteome</keyword>
<dbReference type="InterPro" id="IPR042185">
    <property type="entry name" value="Serpin_sf_2"/>
</dbReference>
<sequence length="138" mass="17034">MSEDLFYLDTEQILLKNHNFTFQTTNEYVYDIIYQLMRNILNDSFNIELVYINTLFFQNNWRKQFDIKRTKNDFFFDDNNQMHEVLMMSQHDRYRIYVDQPNNFMVLFISLLQEYTYGVIILPNLGFELKDMLMNFRV</sequence>
<dbReference type="EMBL" id="JWZT01003730">
    <property type="protein sequence ID" value="KII65764.1"/>
    <property type="molecule type" value="Genomic_DNA"/>
</dbReference>
<dbReference type="OrthoDB" id="9440847at2759"/>
<evidence type="ECO:0000313" key="2">
    <source>
        <dbReference type="EMBL" id="KII65764.1"/>
    </source>
</evidence>
<accession>A0A0C2IK39</accession>
<organism evidence="2 3">
    <name type="scientific">Thelohanellus kitauei</name>
    <name type="common">Myxosporean</name>
    <dbReference type="NCBI Taxonomy" id="669202"/>
    <lineage>
        <taxon>Eukaryota</taxon>
        <taxon>Metazoa</taxon>
        <taxon>Cnidaria</taxon>
        <taxon>Myxozoa</taxon>
        <taxon>Myxosporea</taxon>
        <taxon>Bivalvulida</taxon>
        <taxon>Platysporina</taxon>
        <taxon>Myxobolidae</taxon>
        <taxon>Thelohanellus</taxon>
    </lineage>
</organism>